<gene>
    <name evidence="3" type="ORF">SAMN05428953_11425</name>
</gene>
<evidence type="ECO:0000313" key="3">
    <source>
        <dbReference type="EMBL" id="SDK32959.1"/>
    </source>
</evidence>
<sequence>MFENSMWLIVVAGGPLLLAILLAYALLTWRRRGPAERRESDRATERLYREENGPGRGGKTT</sequence>
<keyword evidence="4" id="KW-1185">Reference proteome</keyword>
<dbReference type="EMBL" id="FNEE01000014">
    <property type="protein sequence ID" value="SDK32959.1"/>
    <property type="molecule type" value="Genomic_DNA"/>
</dbReference>
<dbReference type="RefSeq" id="WP_091596600.1">
    <property type="nucleotide sequence ID" value="NZ_FNEE01000014.1"/>
</dbReference>
<dbReference type="AlphaFoldDB" id="A0A1G9B061"/>
<feature type="transmembrane region" description="Helical" evidence="2">
    <location>
        <begin position="6"/>
        <end position="27"/>
    </location>
</feature>
<evidence type="ECO:0000256" key="1">
    <source>
        <dbReference type="SAM" id="MobiDB-lite"/>
    </source>
</evidence>
<accession>A0A1G9B061</accession>
<evidence type="ECO:0000256" key="2">
    <source>
        <dbReference type="SAM" id="Phobius"/>
    </source>
</evidence>
<feature type="compositionally biased region" description="Basic and acidic residues" evidence="1">
    <location>
        <begin position="33"/>
        <end position="53"/>
    </location>
</feature>
<feature type="region of interest" description="Disordered" evidence="1">
    <location>
        <begin position="32"/>
        <end position="61"/>
    </location>
</feature>
<proteinExistence type="predicted"/>
<keyword evidence="2" id="KW-1133">Transmembrane helix</keyword>
<organism evidence="3 4">
    <name type="scientific">Mesorhizobium muleiense</name>
    <dbReference type="NCBI Taxonomy" id="1004279"/>
    <lineage>
        <taxon>Bacteria</taxon>
        <taxon>Pseudomonadati</taxon>
        <taxon>Pseudomonadota</taxon>
        <taxon>Alphaproteobacteria</taxon>
        <taxon>Hyphomicrobiales</taxon>
        <taxon>Phyllobacteriaceae</taxon>
        <taxon>Mesorhizobium</taxon>
    </lineage>
</organism>
<keyword evidence="2" id="KW-0812">Transmembrane</keyword>
<evidence type="ECO:0000313" key="4">
    <source>
        <dbReference type="Proteomes" id="UP000198894"/>
    </source>
</evidence>
<name>A0A1G9B061_9HYPH</name>
<protein>
    <submittedName>
        <fullName evidence="3">Uncharacterized protein</fullName>
    </submittedName>
</protein>
<keyword evidence="2" id="KW-0472">Membrane</keyword>
<dbReference type="Proteomes" id="UP000198894">
    <property type="component" value="Unassembled WGS sequence"/>
</dbReference>
<reference evidence="4" key="1">
    <citation type="submission" date="2016-10" db="EMBL/GenBank/DDBJ databases">
        <authorList>
            <person name="Varghese N."/>
            <person name="Submissions S."/>
        </authorList>
    </citation>
    <scope>NUCLEOTIDE SEQUENCE [LARGE SCALE GENOMIC DNA]</scope>
    <source>
        <strain evidence="4">CGMCC 1.11022</strain>
    </source>
</reference>